<dbReference type="AlphaFoldDB" id="A0A8S1JDD4"/>
<dbReference type="Proteomes" id="UP000708148">
    <property type="component" value="Unassembled WGS sequence"/>
</dbReference>
<proteinExistence type="predicted"/>
<organism evidence="1 2">
    <name type="scientific">Ostreobium quekettii</name>
    <dbReference type="NCBI Taxonomy" id="121088"/>
    <lineage>
        <taxon>Eukaryota</taxon>
        <taxon>Viridiplantae</taxon>
        <taxon>Chlorophyta</taxon>
        <taxon>core chlorophytes</taxon>
        <taxon>Ulvophyceae</taxon>
        <taxon>TCBD clade</taxon>
        <taxon>Bryopsidales</taxon>
        <taxon>Ostreobineae</taxon>
        <taxon>Ostreobiaceae</taxon>
        <taxon>Ostreobium</taxon>
    </lineage>
</organism>
<sequence>NGMGSLRSRSLDSLQSKAQQFAALERALSASEAQGARSARDSTEDCFPHLCQAPERHPQLDMAGGGSAIGLGDRPTDFDFAANRAVQGLGTPFLAMNRDIEVPPGLLLGGWSSGGSGQLDDPCQGCELFPRSSRVSL</sequence>
<evidence type="ECO:0000313" key="1">
    <source>
        <dbReference type="EMBL" id="CAD7704144.1"/>
    </source>
</evidence>
<gene>
    <name evidence="1" type="ORF">OSTQU699_LOCUS9501</name>
</gene>
<name>A0A8S1JDD4_9CHLO</name>
<dbReference type="EMBL" id="CAJHUC010002658">
    <property type="protein sequence ID" value="CAD7704144.1"/>
    <property type="molecule type" value="Genomic_DNA"/>
</dbReference>
<keyword evidence="2" id="KW-1185">Reference proteome</keyword>
<accession>A0A8S1JDD4</accession>
<feature type="non-terminal residue" evidence="1">
    <location>
        <position position="1"/>
    </location>
</feature>
<comment type="caution">
    <text evidence="1">The sequence shown here is derived from an EMBL/GenBank/DDBJ whole genome shotgun (WGS) entry which is preliminary data.</text>
</comment>
<protein>
    <submittedName>
        <fullName evidence="1">Uncharacterized protein</fullName>
    </submittedName>
</protein>
<reference evidence="1" key="1">
    <citation type="submission" date="2020-12" db="EMBL/GenBank/DDBJ databases">
        <authorList>
            <person name="Iha C."/>
        </authorList>
    </citation>
    <scope>NUCLEOTIDE SEQUENCE</scope>
</reference>
<evidence type="ECO:0000313" key="2">
    <source>
        <dbReference type="Proteomes" id="UP000708148"/>
    </source>
</evidence>